<gene>
    <name evidence="2" type="ORF">BT63DRAFT_475854</name>
</gene>
<dbReference type="Proteomes" id="UP000799302">
    <property type="component" value="Unassembled WGS sequence"/>
</dbReference>
<organism evidence="2 3">
    <name type="scientific">Microthyrium microscopicum</name>
    <dbReference type="NCBI Taxonomy" id="703497"/>
    <lineage>
        <taxon>Eukaryota</taxon>
        <taxon>Fungi</taxon>
        <taxon>Dikarya</taxon>
        <taxon>Ascomycota</taxon>
        <taxon>Pezizomycotina</taxon>
        <taxon>Dothideomycetes</taxon>
        <taxon>Dothideomycetes incertae sedis</taxon>
        <taxon>Microthyriales</taxon>
        <taxon>Microthyriaceae</taxon>
        <taxon>Microthyrium</taxon>
    </lineage>
</organism>
<sequence length="216" mass="25099">MHKQDLSQNASDDEQSERKPHFPNPPGYPEDPPQIALGLSFLNGTCPHDKIPQLRLSLSNRTDYPITFYKNWGLFVFSHGYTRSSCLFEIRDLTTEKIMEPPDNFYCTFHTPYQTQDYAQEFFTIRPRKTYVLDGSFPLHEKKAGHSYSIRIIEPTICWWAYGTKKQLLCTSNRMKLLLLYILRKNPLERYDLTLQGDIPPLTVTDLGEPAVVHIV</sequence>
<keyword evidence="3" id="KW-1185">Reference proteome</keyword>
<evidence type="ECO:0000313" key="3">
    <source>
        <dbReference type="Proteomes" id="UP000799302"/>
    </source>
</evidence>
<evidence type="ECO:0000313" key="2">
    <source>
        <dbReference type="EMBL" id="KAF2673326.1"/>
    </source>
</evidence>
<proteinExistence type="predicted"/>
<protein>
    <submittedName>
        <fullName evidence="2">Uncharacterized protein</fullName>
    </submittedName>
</protein>
<accession>A0A6A6UNP2</accession>
<evidence type="ECO:0000256" key="1">
    <source>
        <dbReference type="SAM" id="MobiDB-lite"/>
    </source>
</evidence>
<name>A0A6A6UNP2_9PEZI</name>
<feature type="compositionally biased region" description="Polar residues" evidence="1">
    <location>
        <begin position="1"/>
        <end position="10"/>
    </location>
</feature>
<feature type="region of interest" description="Disordered" evidence="1">
    <location>
        <begin position="1"/>
        <end position="34"/>
    </location>
</feature>
<reference evidence="2" key="1">
    <citation type="journal article" date="2020" name="Stud. Mycol.">
        <title>101 Dothideomycetes genomes: a test case for predicting lifestyles and emergence of pathogens.</title>
        <authorList>
            <person name="Haridas S."/>
            <person name="Albert R."/>
            <person name="Binder M."/>
            <person name="Bloem J."/>
            <person name="Labutti K."/>
            <person name="Salamov A."/>
            <person name="Andreopoulos B."/>
            <person name="Baker S."/>
            <person name="Barry K."/>
            <person name="Bills G."/>
            <person name="Bluhm B."/>
            <person name="Cannon C."/>
            <person name="Castanera R."/>
            <person name="Culley D."/>
            <person name="Daum C."/>
            <person name="Ezra D."/>
            <person name="Gonzalez J."/>
            <person name="Henrissat B."/>
            <person name="Kuo A."/>
            <person name="Liang C."/>
            <person name="Lipzen A."/>
            <person name="Lutzoni F."/>
            <person name="Magnuson J."/>
            <person name="Mondo S."/>
            <person name="Nolan M."/>
            <person name="Ohm R."/>
            <person name="Pangilinan J."/>
            <person name="Park H.-J."/>
            <person name="Ramirez L."/>
            <person name="Alfaro M."/>
            <person name="Sun H."/>
            <person name="Tritt A."/>
            <person name="Yoshinaga Y."/>
            <person name="Zwiers L.-H."/>
            <person name="Turgeon B."/>
            <person name="Goodwin S."/>
            <person name="Spatafora J."/>
            <person name="Crous P."/>
            <person name="Grigoriev I."/>
        </authorList>
    </citation>
    <scope>NUCLEOTIDE SEQUENCE</scope>
    <source>
        <strain evidence="2">CBS 115976</strain>
    </source>
</reference>
<dbReference type="AlphaFoldDB" id="A0A6A6UNP2"/>
<feature type="compositionally biased region" description="Pro residues" evidence="1">
    <location>
        <begin position="22"/>
        <end position="32"/>
    </location>
</feature>
<dbReference type="EMBL" id="MU004231">
    <property type="protein sequence ID" value="KAF2673326.1"/>
    <property type="molecule type" value="Genomic_DNA"/>
</dbReference>